<keyword evidence="4 5" id="KW-0238">DNA-binding</keyword>
<dbReference type="KEGG" id="sasa:106567262"/>
<dbReference type="SMART" id="SM00980">
    <property type="entry name" value="THAP"/>
    <property type="match status" value="1"/>
</dbReference>
<dbReference type="Bgee" id="ENSSSAG00000038824">
    <property type="expression patterns" value="Expressed in mesonephros and 26 other cell types or tissues"/>
</dbReference>
<dbReference type="SMART" id="SM00692">
    <property type="entry name" value="DM3"/>
    <property type="match status" value="1"/>
</dbReference>
<evidence type="ECO:0000256" key="5">
    <source>
        <dbReference type="PROSITE-ProRule" id="PRU00309"/>
    </source>
</evidence>
<keyword evidence="1" id="KW-0479">Metal-binding</keyword>
<dbReference type="Pfam" id="PF05485">
    <property type="entry name" value="THAP"/>
    <property type="match status" value="1"/>
</dbReference>
<dbReference type="GO" id="GO:0003677">
    <property type="term" value="F:DNA binding"/>
    <property type="evidence" value="ECO:0007669"/>
    <property type="project" value="UniProtKB-UniRule"/>
</dbReference>
<dbReference type="SUPFAM" id="SSF57716">
    <property type="entry name" value="Glucocorticoid receptor-like (DNA-binding domain)"/>
    <property type="match status" value="1"/>
</dbReference>
<evidence type="ECO:0000256" key="3">
    <source>
        <dbReference type="ARBA" id="ARBA00022833"/>
    </source>
</evidence>
<dbReference type="Proteomes" id="UP001652741">
    <property type="component" value="Chromosome ssa13"/>
</dbReference>
<reference evidence="8" key="1">
    <citation type="submission" date="2025-08" db="UniProtKB">
        <authorList>
            <consortium name="RefSeq"/>
        </authorList>
    </citation>
    <scope>IDENTIFICATION</scope>
</reference>
<keyword evidence="3" id="KW-0862">Zinc</keyword>
<dbReference type="InterPro" id="IPR026520">
    <property type="entry name" value="THAP3"/>
</dbReference>
<sequence length="220" mass="25438">MPKSCSAYNCTNRYSKHTDITFHRFPFSKPTVFRQWLDNICRDDFYPKKHMVICSLHFTTDCFSGLGNRKNLLWNAVPTLFTFPPPNSKKRKSGKRLKMLPKCVTVSQEKMETQNDLDPEERLLSKSAEGNKKHVVIFDHSYSLSDPCAVKAQLFKALDTNKWLNRRLQMKSQLINKMRFKLKAARAELSGLRSWQNLARAAGKVSIRPSVQRIVVNDIS</sequence>
<dbReference type="OMA" id="ACKGHWG"/>
<dbReference type="STRING" id="8030.ENSSSAP00000029322"/>
<name>A0A1S3LLS1_SALSA</name>
<dbReference type="PANTHER" id="PTHR47120:SF1">
    <property type="entry name" value="THAP DOMAIN-CONTAINING PROTEIN 3"/>
    <property type="match status" value="1"/>
</dbReference>
<evidence type="ECO:0000256" key="4">
    <source>
        <dbReference type="ARBA" id="ARBA00023125"/>
    </source>
</evidence>
<dbReference type="PROSITE" id="PS50950">
    <property type="entry name" value="ZF_THAP"/>
    <property type="match status" value="1"/>
</dbReference>
<evidence type="ECO:0000256" key="2">
    <source>
        <dbReference type="ARBA" id="ARBA00022771"/>
    </source>
</evidence>
<dbReference type="RefSeq" id="XP_013991831.1">
    <property type="nucleotide sequence ID" value="XM_014136356.2"/>
</dbReference>
<dbReference type="GeneID" id="106567262"/>
<protein>
    <submittedName>
        <fullName evidence="8">THAP domain-containing protein 3 isoform X2</fullName>
    </submittedName>
</protein>
<dbReference type="AlphaFoldDB" id="A0A1S3LLS1"/>
<dbReference type="GO" id="GO:0008270">
    <property type="term" value="F:zinc ion binding"/>
    <property type="evidence" value="ECO:0007669"/>
    <property type="project" value="UniProtKB-KW"/>
</dbReference>
<evidence type="ECO:0000313" key="7">
    <source>
        <dbReference type="Proteomes" id="UP001652741"/>
    </source>
</evidence>
<organism evidence="7 8">
    <name type="scientific">Salmo salar</name>
    <name type="common">Atlantic salmon</name>
    <dbReference type="NCBI Taxonomy" id="8030"/>
    <lineage>
        <taxon>Eukaryota</taxon>
        <taxon>Metazoa</taxon>
        <taxon>Chordata</taxon>
        <taxon>Craniata</taxon>
        <taxon>Vertebrata</taxon>
        <taxon>Euteleostomi</taxon>
        <taxon>Actinopterygii</taxon>
        <taxon>Neopterygii</taxon>
        <taxon>Teleostei</taxon>
        <taxon>Protacanthopterygii</taxon>
        <taxon>Salmoniformes</taxon>
        <taxon>Salmonidae</taxon>
        <taxon>Salmoninae</taxon>
        <taxon>Salmo</taxon>
    </lineage>
</organism>
<feature type="domain" description="THAP-type" evidence="6">
    <location>
        <begin position="1"/>
        <end position="81"/>
    </location>
</feature>
<keyword evidence="2 5" id="KW-0863">Zinc-finger</keyword>
<evidence type="ECO:0000256" key="1">
    <source>
        <dbReference type="ARBA" id="ARBA00022723"/>
    </source>
</evidence>
<dbReference type="PaxDb" id="8030-ENSSSAP00000029322"/>
<proteinExistence type="predicted"/>
<evidence type="ECO:0000313" key="8">
    <source>
        <dbReference type="RefSeq" id="XP_013991831.1"/>
    </source>
</evidence>
<accession>A0A1S3LLS1</accession>
<gene>
    <name evidence="8" type="primary">LOC106567262</name>
</gene>
<dbReference type="InterPro" id="IPR006612">
    <property type="entry name" value="THAP_Znf"/>
</dbReference>
<keyword evidence="7" id="KW-1185">Reference proteome</keyword>
<evidence type="ECO:0000259" key="6">
    <source>
        <dbReference type="PROSITE" id="PS50950"/>
    </source>
</evidence>
<dbReference type="PANTHER" id="PTHR47120">
    <property type="entry name" value="THAP DOMAIN-CONTAINING PROTEIN 3"/>
    <property type="match status" value="1"/>
</dbReference>